<accession>A0AAW1SED6</accession>
<evidence type="ECO:0000313" key="4">
    <source>
        <dbReference type="EMBL" id="KAK9844845.1"/>
    </source>
</evidence>
<evidence type="ECO:0000313" key="5">
    <source>
        <dbReference type="Proteomes" id="UP001438707"/>
    </source>
</evidence>
<dbReference type="PANTHER" id="PTHR23300">
    <property type="entry name" value="METHANETHIOL OXIDASE"/>
    <property type="match status" value="1"/>
</dbReference>
<dbReference type="AlphaFoldDB" id="A0AAW1SED6"/>
<dbReference type="PANTHER" id="PTHR23300:SF0">
    <property type="entry name" value="METHANETHIOL OXIDASE"/>
    <property type="match status" value="1"/>
</dbReference>
<dbReference type="Pfam" id="PF05694">
    <property type="entry name" value="SBP56"/>
    <property type="match status" value="1"/>
</dbReference>
<name>A0AAW1SED6_9CHLO</name>
<keyword evidence="5" id="KW-1185">Reference proteome</keyword>
<dbReference type="GO" id="GO:0008430">
    <property type="term" value="F:selenium binding"/>
    <property type="evidence" value="ECO:0007669"/>
    <property type="project" value="InterPro"/>
</dbReference>
<feature type="region of interest" description="Disordered" evidence="3">
    <location>
        <begin position="1"/>
        <end position="22"/>
    </location>
</feature>
<evidence type="ECO:0000256" key="2">
    <source>
        <dbReference type="ARBA" id="ARBA00023266"/>
    </source>
</evidence>
<gene>
    <name evidence="4" type="ORF">WJX74_007525</name>
</gene>
<dbReference type="Proteomes" id="UP001438707">
    <property type="component" value="Unassembled WGS sequence"/>
</dbReference>
<sequence length="475" mass="52846">MAAQSATCSAVGPSYSSPKEAFENGPRETIAYVIAVVPDQSRPDYLMTIDVDSDSPTYSQVIHRLKMPNIGDELHHSGWNACSSCHADGTKLRSRLILPCLRSGRLYAVDTASNPRAPSIFKVVEPADIQARTGGQAYLHTSHCLPSGEIMISTLGEPSGAGRGAFFLLDQDLNIKGPWSEESTAYGYDYWYQPRHNVMISSQWGSPKAFCEGFLMEDVIGGAYGDMLTFWNWKERTIMQQIKMHGKGLLPLENRFLHDPDQAQGFTGAALSSNIIHFSKGEDARWKAAIVLDQPWLKVEGWILPEVPPLITDILLSLDDRFLYLVNWLRGDLAQYDIRDPAHPKFVSRLWLGGVAHPGTSVKVKEGMPEDTPTFPELPEVQGHKLLGGPQMLQLSLDGKRLYVTNSLFTAWDQQFYPDMCQHGSYMLQIDVDPVQGGMKLNHDFYIDCGAEPDGPVLAHEIRFPTGDSTSDIWC</sequence>
<reference evidence="4 5" key="1">
    <citation type="journal article" date="2024" name="Nat. Commun.">
        <title>Phylogenomics reveals the evolutionary origins of lichenization in chlorophyte algae.</title>
        <authorList>
            <person name="Puginier C."/>
            <person name="Libourel C."/>
            <person name="Otte J."/>
            <person name="Skaloud P."/>
            <person name="Haon M."/>
            <person name="Grisel S."/>
            <person name="Petersen M."/>
            <person name="Berrin J.G."/>
            <person name="Delaux P.M."/>
            <person name="Dal Grande F."/>
            <person name="Keller J."/>
        </authorList>
    </citation>
    <scope>NUCLEOTIDE SEQUENCE [LARGE SCALE GENOMIC DNA]</scope>
    <source>
        <strain evidence="4 5">SAG 2145</strain>
    </source>
</reference>
<evidence type="ECO:0000256" key="1">
    <source>
        <dbReference type="ARBA" id="ARBA00005606"/>
    </source>
</evidence>
<comment type="similarity">
    <text evidence="1">Belongs to the selenium-binding protein family.</text>
</comment>
<dbReference type="InterPro" id="IPR008826">
    <property type="entry name" value="Se-bd"/>
</dbReference>
<dbReference type="EMBL" id="JALJOS010000001">
    <property type="protein sequence ID" value="KAK9844845.1"/>
    <property type="molecule type" value="Genomic_DNA"/>
</dbReference>
<proteinExistence type="inferred from homology"/>
<comment type="caution">
    <text evidence="4">The sequence shown here is derived from an EMBL/GenBank/DDBJ whole genome shotgun (WGS) entry which is preliminary data.</text>
</comment>
<dbReference type="SUPFAM" id="SSF75011">
    <property type="entry name" value="3-carboxy-cis,cis-mucoante lactonizing enzyme"/>
    <property type="match status" value="1"/>
</dbReference>
<evidence type="ECO:0008006" key="6">
    <source>
        <dbReference type="Google" id="ProtNLM"/>
    </source>
</evidence>
<keyword evidence="2" id="KW-0711">Selenium</keyword>
<evidence type="ECO:0000256" key="3">
    <source>
        <dbReference type="SAM" id="MobiDB-lite"/>
    </source>
</evidence>
<organism evidence="4 5">
    <name type="scientific">Apatococcus lobatus</name>
    <dbReference type="NCBI Taxonomy" id="904363"/>
    <lineage>
        <taxon>Eukaryota</taxon>
        <taxon>Viridiplantae</taxon>
        <taxon>Chlorophyta</taxon>
        <taxon>core chlorophytes</taxon>
        <taxon>Trebouxiophyceae</taxon>
        <taxon>Chlorellales</taxon>
        <taxon>Chlorellaceae</taxon>
        <taxon>Apatococcus</taxon>
    </lineage>
</organism>
<protein>
    <recommendedName>
        <fullName evidence="6">Methanethiol oxidase</fullName>
    </recommendedName>
</protein>